<proteinExistence type="predicted"/>
<dbReference type="EMBL" id="JBFOLJ010000005">
    <property type="protein sequence ID" value="KAL2537012.1"/>
    <property type="molecule type" value="Genomic_DNA"/>
</dbReference>
<dbReference type="Proteomes" id="UP001604277">
    <property type="component" value="Unassembled WGS sequence"/>
</dbReference>
<keyword evidence="2" id="KW-1185">Reference proteome</keyword>
<evidence type="ECO:0000313" key="2">
    <source>
        <dbReference type="Proteomes" id="UP001604277"/>
    </source>
</evidence>
<accession>A0ABD1VI31</accession>
<organism evidence="1 2">
    <name type="scientific">Forsythia ovata</name>
    <dbReference type="NCBI Taxonomy" id="205694"/>
    <lineage>
        <taxon>Eukaryota</taxon>
        <taxon>Viridiplantae</taxon>
        <taxon>Streptophyta</taxon>
        <taxon>Embryophyta</taxon>
        <taxon>Tracheophyta</taxon>
        <taxon>Spermatophyta</taxon>
        <taxon>Magnoliopsida</taxon>
        <taxon>eudicotyledons</taxon>
        <taxon>Gunneridae</taxon>
        <taxon>Pentapetalae</taxon>
        <taxon>asterids</taxon>
        <taxon>lamiids</taxon>
        <taxon>Lamiales</taxon>
        <taxon>Oleaceae</taxon>
        <taxon>Forsythieae</taxon>
        <taxon>Forsythia</taxon>
    </lineage>
</organism>
<protein>
    <submittedName>
        <fullName evidence="1">Uncharacterized protein</fullName>
    </submittedName>
</protein>
<name>A0ABD1VI31_9LAMI</name>
<gene>
    <name evidence="1" type="ORF">Fot_18403</name>
</gene>
<reference evidence="2" key="1">
    <citation type="submission" date="2024-07" db="EMBL/GenBank/DDBJ databases">
        <title>Two chromosome-level genome assemblies of Korean endemic species Abeliophyllum distichum and Forsythia ovata (Oleaceae).</title>
        <authorList>
            <person name="Jang H."/>
        </authorList>
    </citation>
    <scope>NUCLEOTIDE SEQUENCE [LARGE SCALE GENOMIC DNA]</scope>
</reference>
<comment type="caution">
    <text evidence="1">The sequence shown here is derived from an EMBL/GenBank/DDBJ whole genome shotgun (WGS) entry which is preliminary data.</text>
</comment>
<evidence type="ECO:0000313" key="1">
    <source>
        <dbReference type="EMBL" id="KAL2537012.1"/>
    </source>
</evidence>
<dbReference type="AlphaFoldDB" id="A0ABD1VI31"/>
<sequence length="124" mass="14124">MLGQPSQSPTQEGIFRRATLLPFHQSVTVVRSSLSTELLDRDSLTKIKSILHVSPVLSALRGAELATKVTRRVPYGYVIKRRNIYNDQANQHRKILRRGFFFWKKVPIVVLKGMKEDGSTPFMA</sequence>